<evidence type="ECO:0000256" key="2">
    <source>
        <dbReference type="SAM" id="Phobius"/>
    </source>
</evidence>
<dbReference type="EMBL" id="BMFD01000003">
    <property type="protein sequence ID" value="GGC33137.1"/>
    <property type="molecule type" value="Genomic_DNA"/>
</dbReference>
<dbReference type="InterPro" id="IPR001769">
    <property type="entry name" value="Gingipain"/>
</dbReference>
<comment type="caution">
    <text evidence="4">The sequence shown here is derived from an EMBL/GenBank/DDBJ whole genome shotgun (WGS) entry which is preliminary data.</text>
</comment>
<dbReference type="InterPro" id="IPR029030">
    <property type="entry name" value="Caspase-like_dom_sf"/>
</dbReference>
<accession>A0ABQ1M1H0</accession>
<keyword evidence="2" id="KW-0812">Transmembrane</keyword>
<name>A0ABQ1M1H0_9BACT</name>
<keyword evidence="2" id="KW-0472">Membrane</keyword>
<evidence type="ECO:0000313" key="4">
    <source>
        <dbReference type="EMBL" id="GGC33137.1"/>
    </source>
</evidence>
<evidence type="ECO:0000256" key="1">
    <source>
        <dbReference type="ARBA" id="ARBA00022729"/>
    </source>
</evidence>
<dbReference type="Gene3D" id="3.40.50.1460">
    <property type="match status" value="1"/>
</dbReference>
<gene>
    <name evidence="4" type="primary">porU</name>
    <name evidence="4" type="ORF">GCM10010993_10050</name>
</gene>
<protein>
    <submittedName>
        <fullName evidence="4">Peptidase C25</fullName>
    </submittedName>
</protein>
<dbReference type="Proteomes" id="UP000635885">
    <property type="component" value="Unassembled WGS sequence"/>
</dbReference>
<feature type="transmembrane region" description="Helical" evidence="2">
    <location>
        <begin position="7"/>
        <end position="27"/>
    </location>
</feature>
<organism evidence="4 5">
    <name type="scientific">Belliella aquatica</name>
    <dbReference type="NCBI Taxonomy" id="1323734"/>
    <lineage>
        <taxon>Bacteria</taxon>
        <taxon>Pseudomonadati</taxon>
        <taxon>Bacteroidota</taxon>
        <taxon>Cytophagia</taxon>
        <taxon>Cytophagales</taxon>
        <taxon>Cyclobacteriaceae</taxon>
        <taxon>Belliella</taxon>
    </lineage>
</organism>
<keyword evidence="5" id="KW-1185">Reference proteome</keyword>
<dbReference type="SUPFAM" id="SSF52129">
    <property type="entry name" value="Caspase-like"/>
    <property type="match status" value="1"/>
</dbReference>
<dbReference type="Gene3D" id="3.40.50.10390">
    <property type="entry name" value="Gingipain r, domain 1"/>
    <property type="match status" value="1"/>
</dbReference>
<dbReference type="Pfam" id="PF01364">
    <property type="entry name" value="Peptidase_C25"/>
    <property type="match status" value="1"/>
</dbReference>
<dbReference type="RefSeq" id="WP_188440346.1">
    <property type="nucleotide sequence ID" value="NZ_BMFD01000003.1"/>
</dbReference>
<reference evidence="5" key="1">
    <citation type="journal article" date="2019" name="Int. J. Syst. Evol. Microbiol.">
        <title>The Global Catalogue of Microorganisms (GCM) 10K type strain sequencing project: providing services to taxonomists for standard genome sequencing and annotation.</title>
        <authorList>
            <consortium name="The Broad Institute Genomics Platform"/>
            <consortium name="The Broad Institute Genome Sequencing Center for Infectious Disease"/>
            <person name="Wu L."/>
            <person name="Ma J."/>
        </authorList>
    </citation>
    <scope>NUCLEOTIDE SEQUENCE [LARGE SCALE GENOMIC DNA]</scope>
    <source>
        <strain evidence="5">CGMCC 1.12479</strain>
    </source>
</reference>
<evidence type="ECO:0000313" key="5">
    <source>
        <dbReference type="Proteomes" id="UP000635885"/>
    </source>
</evidence>
<evidence type="ECO:0000259" key="3">
    <source>
        <dbReference type="Pfam" id="PF01364"/>
    </source>
</evidence>
<sequence length="1088" mass="121549">MKVKYNIFLKAVLLSSFIAFIFIYDLAAQEQYFKFPVTESGVYKITTSQVSNIGASSLSEISVFGNAGLLPQKLDSIDLTLREIPSKIIGDELFFYLQGPHQISALENDWEYQHHYYADTIFYLISNQTTSKRISNTERTNLNTQGSLFQIQVKKEENTNLLSSGRNWYGNPFFSGQAYNHAFTIVAGHTGQGMIKTKVMAQSLQTSQFNLLINGQNRTNFTIPSIPNAIYGIKGREETVRISLNPGNSSTINFQLNYQTSDVNGGGYMDYVSLAIPYSNNNLPNGVFYHLSNDPIPISPVSGKNIFLLKDIYQTKFVSEPTLIQAGEKAIVFSSSESKSISQFKQANLDLRSNPINQSLVIITNNQLKQEADRLANHKNSFGISTKVVVLQDIFDAFGYGTYDITAIRNFLSYHYNASGQVRNVLFFGKGTFDYKTKITGGRPNLVPSYSSRNSLNPLATYSSDDYFGFLELGQGEWEESSNGDEILKIGVGRIPAISILEAKEMVDKIIAYELKSNNPGEWKRKIALFTDDADNNIHLNDAESHAAFLSKNHPEYLLEKVYLDRFEQIRSAGRQTSPQAKEALTQTIEDGVLIFNYIGHGNETTLTAERVFQTSDLRDWIENPLLPLFVTATCEFGRHDSPFLRSGAEEMLFAERKGAIGLLTTGRPVFSSINFALNKAFIENVFQKENGETLDLGEIFKRTKNNSLNGALNRNFSLLGDPSMKLATPELETKIDEIKDIDFEIETDTLRAMAKAVIRGRIIDPLTNSVITNASGMYNATLFDKKIQVKTLGDESSPINFIEEGNVLYQGTGDITDGVFKLELFIPQNINYEFGEGIIRIFAELEDGQEGMGAEKIIVGGTNPTEILDTVGPEIELLFGNEYGEDLEVFQGSNIKLLAKLSDQSGINISPNNIGQDILLRINDNDPIPLNNLYISTGNTFTNGEIRVPIEGLQEGINVISLEAWDNVGNSSISTKEILVDGSQSVKILKSTTYPNPSDKVSNFRIEHNRAGENLILYLRVFSTSGHEIYQASKRYVRANNILDDFAWIFFHSKTKYPVKGTYIYELQLVSELDNTSDKKSGKIMIK</sequence>
<proteinExistence type="predicted"/>
<keyword evidence="2" id="KW-1133">Transmembrane helix</keyword>
<dbReference type="CDD" id="cd02258">
    <property type="entry name" value="Peptidase_C25_N"/>
    <property type="match status" value="1"/>
</dbReference>
<keyword evidence="1" id="KW-0732">Signal</keyword>
<dbReference type="NCBIfam" id="NF033707">
    <property type="entry name" value="T9SS_sortase"/>
    <property type="match status" value="1"/>
</dbReference>
<dbReference type="InterPro" id="IPR029031">
    <property type="entry name" value="Gingipain_N_sf"/>
</dbReference>
<feature type="domain" description="Gingipain" evidence="3">
    <location>
        <begin position="361"/>
        <end position="727"/>
    </location>
</feature>